<dbReference type="InterPro" id="IPR011447">
    <property type="entry name" value="DUF1552"/>
</dbReference>
<proteinExistence type="predicted"/>
<dbReference type="AlphaFoldDB" id="A0A2G1WD07"/>
<dbReference type="OrthoDB" id="9146593at2"/>
<dbReference type="Pfam" id="PF07586">
    <property type="entry name" value="HXXSHH"/>
    <property type="match status" value="1"/>
</dbReference>
<name>A0A2G1WD07_9BACT</name>
<dbReference type="EMBL" id="NIZW01000002">
    <property type="protein sequence ID" value="PHQ36700.1"/>
    <property type="molecule type" value="Genomic_DNA"/>
</dbReference>
<evidence type="ECO:0000313" key="3">
    <source>
        <dbReference type="Proteomes" id="UP000225740"/>
    </source>
</evidence>
<feature type="chain" id="PRO_5013652770" description="DUF1552 domain-containing protein" evidence="1">
    <location>
        <begin position="31"/>
        <end position="419"/>
    </location>
</feature>
<feature type="signal peptide" evidence="1">
    <location>
        <begin position="1"/>
        <end position="30"/>
    </location>
</feature>
<dbReference type="InterPro" id="IPR006311">
    <property type="entry name" value="TAT_signal"/>
</dbReference>
<evidence type="ECO:0000313" key="2">
    <source>
        <dbReference type="EMBL" id="PHQ36700.1"/>
    </source>
</evidence>
<dbReference type="Proteomes" id="UP000225740">
    <property type="component" value="Unassembled WGS sequence"/>
</dbReference>
<gene>
    <name evidence="2" type="ORF">CEE69_04955</name>
</gene>
<accession>A0A2G1WD07</accession>
<dbReference type="PROSITE" id="PS51318">
    <property type="entry name" value="TAT"/>
    <property type="match status" value="1"/>
</dbReference>
<protein>
    <recommendedName>
        <fullName evidence="4">DUF1552 domain-containing protein</fullName>
    </recommendedName>
</protein>
<organism evidence="2 3">
    <name type="scientific">Rhodopirellula bahusiensis</name>
    <dbReference type="NCBI Taxonomy" id="2014065"/>
    <lineage>
        <taxon>Bacteria</taxon>
        <taxon>Pseudomonadati</taxon>
        <taxon>Planctomycetota</taxon>
        <taxon>Planctomycetia</taxon>
        <taxon>Pirellulales</taxon>
        <taxon>Pirellulaceae</taxon>
        <taxon>Rhodopirellula</taxon>
    </lineage>
</organism>
<dbReference type="GeneID" id="90607585"/>
<sequence>MPHLHRRTFLRSAGVSLALPMLECMNPVFAASKMTPPRRMVFVCTALGLHPPNLWPTTTGKDYESTPYLNLLQNHRNDFTLFAGLSHEHQTGRQPHDSEMTWLTAAEKPGTDGFRNSVSVDQIAAAHHGYSTRFPSVTLGTMKPQSQSYTPGGVMIPAEVSPANLFTKMFLSGKPSEVERQRRQLADGRSILDQLKSETKSLRGRASHSDNHLLDDYFESVRIAETNIAAAAGWMDRPKPVIDAEKPQDINDPADILGRTQLLMNLVPLILQTDSSRVVTVMVQDHYVVPKIDGVTGNHHNLSHHGQDPTKIDQLQKIEAGIVECFGSLLDSMKTKSEEGSRLLDQTSVLFGSNLGNANAHEAKNLPVFLAGGGYDHGRYVDMKQDKDTPLSNLFVRLLQDAGVETDTFGQSTSALSWT</sequence>
<keyword evidence="1" id="KW-0732">Signal</keyword>
<comment type="caution">
    <text evidence="2">The sequence shown here is derived from an EMBL/GenBank/DDBJ whole genome shotgun (WGS) entry which is preliminary data.</text>
</comment>
<reference evidence="2 3" key="1">
    <citation type="submission" date="2017-06" db="EMBL/GenBank/DDBJ databases">
        <title>Description of Rhodopirellula bahusiensis sp. nov.</title>
        <authorList>
            <person name="Kizina J."/>
            <person name="Harder J."/>
        </authorList>
    </citation>
    <scope>NUCLEOTIDE SEQUENCE [LARGE SCALE GENOMIC DNA]</scope>
    <source>
        <strain evidence="2 3">SWK21</strain>
    </source>
</reference>
<keyword evidence="3" id="KW-1185">Reference proteome</keyword>
<dbReference type="RefSeq" id="WP_099259597.1">
    <property type="nucleotide sequence ID" value="NZ_NIZW01000002.1"/>
</dbReference>
<evidence type="ECO:0008006" key="4">
    <source>
        <dbReference type="Google" id="ProtNLM"/>
    </source>
</evidence>
<evidence type="ECO:0000256" key="1">
    <source>
        <dbReference type="SAM" id="SignalP"/>
    </source>
</evidence>